<evidence type="ECO:0000259" key="2">
    <source>
        <dbReference type="PROSITE" id="PS50994"/>
    </source>
</evidence>
<gene>
    <name evidence="3" type="ORF">Tci_348456</name>
</gene>
<dbReference type="EMBL" id="BKCJ010128605">
    <property type="protein sequence ID" value="GEX76481.1"/>
    <property type="molecule type" value="Genomic_DNA"/>
</dbReference>
<dbReference type="Pfam" id="PF17919">
    <property type="entry name" value="RT_RNaseH_2"/>
    <property type="match status" value="1"/>
</dbReference>
<accession>A0A699H9J7</accession>
<protein>
    <recommendedName>
        <fullName evidence="2">Integrase catalytic domain-containing protein</fullName>
    </recommendedName>
</protein>
<comment type="caution">
    <text evidence="3">The sequence shown here is derived from an EMBL/GenBank/DDBJ whole genome shotgun (WGS) entry which is preliminary data.</text>
</comment>
<dbReference type="InterPro" id="IPR043502">
    <property type="entry name" value="DNA/RNA_pol_sf"/>
</dbReference>
<feature type="region of interest" description="Disordered" evidence="1">
    <location>
        <begin position="443"/>
        <end position="481"/>
    </location>
</feature>
<feature type="region of interest" description="Disordered" evidence="1">
    <location>
        <begin position="97"/>
        <end position="160"/>
    </location>
</feature>
<feature type="compositionally biased region" description="Low complexity" evidence="1">
    <location>
        <begin position="455"/>
        <end position="466"/>
    </location>
</feature>
<dbReference type="InterPro" id="IPR056924">
    <property type="entry name" value="SH3_Tf2-1"/>
</dbReference>
<dbReference type="PROSITE" id="PS50994">
    <property type="entry name" value="INTEGRASE"/>
    <property type="match status" value="1"/>
</dbReference>
<dbReference type="InterPro" id="IPR041588">
    <property type="entry name" value="Integrase_H2C2"/>
</dbReference>
<dbReference type="InterPro" id="IPR001584">
    <property type="entry name" value="Integrase_cat-core"/>
</dbReference>
<dbReference type="GO" id="GO:0015074">
    <property type="term" value="P:DNA integration"/>
    <property type="evidence" value="ECO:0007669"/>
    <property type="project" value="InterPro"/>
</dbReference>
<dbReference type="Pfam" id="PF24626">
    <property type="entry name" value="SH3_Tf2-1"/>
    <property type="match status" value="1"/>
</dbReference>
<organism evidence="3">
    <name type="scientific">Tanacetum cinerariifolium</name>
    <name type="common">Dalmatian daisy</name>
    <name type="synonym">Chrysanthemum cinerariifolium</name>
    <dbReference type="NCBI Taxonomy" id="118510"/>
    <lineage>
        <taxon>Eukaryota</taxon>
        <taxon>Viridiplantae</taxon>
        <taxon>Streptophyta</taxon>
        <taxon>Embryophyta</taxon>
        <taxon>Tracheophyta</taxon>
        <taxon>Spermatophyta</taxon>
        <taxon>Magnoliopsida</taxon>
        <taxon>eudicotyledons</taxon>
        <taxon>Gunneridae</taxon>
        <taxon>Pentapetalae</taxon>
        <taxon>asterids</taxon>
        <taxon>campanulids</taxon>
        <taxon>Asterales</taxon>
        <taxon>Asteraceae</taxon>
        <taxon>Asteroideae</taxon>
        <taxon>Anthemideae</taxon>
        <taxon>Anthemidinae</taxon>
        <taxon>Tanacetum</taxon>
    </lineage>
</organism>
<feature type="domain" description="Integrase catalytic" evidence="2">
    <location>
        <begin position="742"/>
        <end position="908"/>
    </location>
</feature>
<feature type="compositionally biased region" description="Basic and acidic residues" evidence="1">
    <location>
        <begin position="443"/>
        <end position="454"/>
    </location>
</feature>
<dbReference type="InterPro" id="IPR041577">
    <property type="entry name" value="RT_RNaseH_2"/>
</dbReference>
<dbReference type="AlphaFoldDB" id="A0A699H9J7"/>
<reference evidence="3" key="1">
    <citation type="journal article" date="2019" name="Sci. Rep.">
        <title>Draft genome of Tanacetum cinerariifolium, the natural source of mosquito coil.</title>
        <authorList>
            <person name="Yamashiro T."/>
            <person name="Shiraishi A."/>
            <person name="Satake H."/>
            <person name="Nakayama K."/>
        </authorList>
    </citation>
    <scope>NUCLEOTIDE SEQUENCE</scope>
</reference>
<dbReference type="PANTHER" id="PTHR46148:SF59">
    <property type="entry name" value="NUCLEOTIDYLTRANSFERASE, RIBONUCLEASE H"/>
    <property type="match status" value="1"/>
</dbReference>
<evidence type="ECO:0000313" key="3">
    <source>
        <dbReference type="EMBL" id="GEX76481.1"/>
    </source>
</evidence>
<dbReference type="GO" id="GO:0003676">
    <property type="term" value="F:nucleic acid binding"/>
    <property type="evidence" value="ECO:0007669"/>
    <property type="project" value="InterPro"/>
</dbReference>
<evidence type="ECO:0000256" key="1">
    <source>
        <dbReference type="SAM" id="MobiDB-lite"/>
    </source>
</evidence>
<dbReference type="InterPro" id="IPR036397">
    <property type="entry name" value="RNaseH_sf"/>
</dbReference>
<dbReference type="SUPFAM" id="SSF56672">
    <property type="entry name" value="DNA/RNA polymerases"/>
    <property type="match status" value="1"/>
</dbReference>
<dbReference type="SUPFAM" id="SSF53098">
    <property type="entry name" value="Ribonuclease H-like"/>
    <property type="match status" value="1"/>
</dbReference>
<dbReference type="Gene3D" id="1.10.340.70">
    <property type="match status" value="1"/>
</dbReference>
<dbReference type="InterPro" id="IPR012337">
    <property type="entry name" value="RNaseH-like_sf"/>
</dbReference>
<dbReference type="Gene3D" id="3.30.420.10">
    <property type="entry name" value="Ribonuclease H-like superfamily/Ribonuclease H"/>
    <property type="match status" value="1"/>
</dbReference>
<dbReference type="Pfam" id="PF17921">
    <property type="entry name" value="Integrase_H2C2"/>
    <property type="match status" value="1"/>
</dbReference>
<dbReference type="PANTHER" id="PTHR46148">
    <property type="entry name" value="CHROMO DOMAIN-CONTAINING PROTEIN"/>
    <property type="match status" value="1"/>
</dbReference>
<dbReference type="CDD" id="cd09274">
    <property type="entry name" value="RNase_HI_RT_Ty3"/>
    <property type="match status" value="1"/>
</dbReference>
<sequence length="1027" mass="116984">MSDSEDSTVTYTEVSSPFEDLLDIGSPGVNGLPMMPEDPYAYVEAALQASPYLDYVPGPEHPPTLEFVSEPVYPYFMPPEDDVLPAEEQPLLVAVSPTADSSGYISESDPKEDLADYPTYRDDDDDEEEEEESFRDEADDEEDGEDEEEEEMTHLRPTLSHHHYPTYHLGYRAAMIRLRAETPSTSHPLSSSTPALGTSLLLPIPLPTSSPHLLLPSTSHRANVPEVTLPPRRRLCIALGPRFKDEILLGMPEASTIDKTELGRRMTDFVTTVRQDTDEIYGRLDDAQDDRLLMGSQLNMLHREDAPMLHVMLTEAEMAKTVMTLEWVRGDKLLLLWFERMETVFHISNYTMENQIKFATCTLLGSALTWWNSYVTTVGLDVAYAMTWTNLKKKTTDKYCPRGEIKKLHVELYIPKVKGTDVDVIEFTTELMDKKISTFAERQAENKRKFKDTSKNNQNRQQNKKQNAGKACTVGSGEKKSYGGSNHYALNATITMMVSVLQKYHKCNRVGNLARDCRSATNANTTNNQRGTRAGGNGNAPAKVYAVGNAETTPYSNVVTGSEDFIVYCDASFKGLGAVLMQREKVIAYASSQLKIHEKNYTTHDLELGAELNMRQHCWLELLSDYDFEIRYHPRKANVVADALSRIERDKPLRVRALVMVIGLELPKQILNAQIEAQKPENIKNEDVGGMLIENLKDPEKLRMEKLEPHVDGTLCLNDKSWLPCYGDLRTVIMHESHKSKYSIHPGSDKMYQDIKKLYWWLNTKANIAIYVSKCFTCAKLPKSSHGYDTLWVIVDRLTKSAIFVPMRETDPMEKLARMFLKERSLQKALGTSLDISTAYHPQTDGQSERTIQTLEDTLCACVIDFGKVQETTKKIIQIKQRIQAARDRQKIYTDLKHKPMEFQVRDRVMLKVSPWKGVVRFGKRGKLNPRYVGPFKVLEKVGSIAYKLELPQELSRVHNTFHVSNLKKCYVDETLVFSLDELHFDGKLYFMEEPVEIIDQEVKQLKRSHILIVKGRWNSRRGPEFT</sequence>
<proteinExistence type="predicted"/>
<name>A0A699H9J7_TANCI</name>
<feature type="compositionally biased region" description="Acidic residues" evidence="1">
    <location>
        <begin position="122"/>
        <end position="151"/>
    </location>
</feature>